<evidence type="ECO:0000256" key="6">
    <source>
        <dbReference type="ARBA" id="ARBA00023242"/>
    </source>
</evidence>
<gene>
    <name evidence="9" type="ORF">FH972_021280</name>
</gene>
<dbReference type="PANTHER" id="PTHR40626">
    <property type="entry name" value="MIP31509P"/>
    <property type="match status" value="1"/>
</dbReference>
<dbReference type="GO" id="GO:0000785">
    <property type="term" value="C:chromatin"/>
    <property type="evidence" value="ECO:0007669"/>
    <property type="project" value="TreeGrafter"/>
</dbReference>
<dbReference type="GO" id="GO:0000981">
    <property type="term" value="F:DNA-binding transcription factor activity, RNA polymerase II-specific"/>
    <property type="evidence" value="ECO:0007669"/>
    <property type="project" value="InterPro"/>
</dbReference>
<dbReference type="GO" id="GO:0008270">
    <property type="term" value="F:zinc ion binding"/>
    <property type="evidence" value="ECO:0007669"/>
    <property type="project" value="UniProtKB-KW"/>
</dbReference>
<accession>A0A5N6KPA2</accession>
<evidence type="ECO:0000256" key="7">
    <source>
        <dbReference type="SAM" id="MobiDB-lite"/>
    </source>
</evidence>
<keyword evidence="6" id="KW-0539">Nucleus</keyword>
<dbReference type="PANTHER" id="PTHR40626:SF14">
    <property type="entry name" value="C2H2 TYPE ZINC FINGER DOMAIN PROTEIN (AFU_ORTHOLOGUE AFUA_1G02360)"/>
    <property type="match status" value="1"/>
</dbReference>
<evidence type="ECO:0000259" key="8">
    <source>
        <dbReference type="Pfam" id="PF04082"/>
    </source>
</evidence>
<dbReference type="Proteomes" id="UP000327013">
    <property type="component" value="Unassembled WGS sequence"/>
</dbReference>
<keyword evidence="4" id="KW-0863">Zinc-finger</keyword>
<name>A0A5N6KPA2_9ROSI</name>
<dbReference type="CDD" id="cd12148">
    <property type="entry name" value="fungal_TF_MHR"/>
    <property type="match status" value="1"/>
</dbReference>
<dbReference type="Pfam" id="PF04082">
    <property type="entry name" value="Fungal_trans"/>
    <property type="match status" value="1"/>
</dbReference>
<dbReference type="InterPro" id="IPR051059">
    <property type="entry name" value="VerF-like"/>
</dbReference>
<keyword evidence="5" id="KW-0862">Zinc</keyword>
<evidence type="ECO:0000256" key="3">
    <source>
        <dbReference type="ARBA" id="ARBA00022737"/>
    </source>
</evidence>
<sequence>MSSREQRTTGRGVCVSAFCWALLTVVNLRLEAVLTVPRNTVNGNSSKGNILDFARQDSLLRHERLHDRDPERQSHHSPVGLPLTPASQSSSHDDRGLDETPTTDLLVPSETADPSASILNDQRFLPLADLDGFDLIWPDAEDLFQSITSLEPSSQWPLPLGVDSFSEDSHQESHSSFRSQPPSITNIPLGANHQAVNDVSSMISGLVGSPIARAVFLDECLHMFFIKFSPTLPVLHRPTFVFRDSLQSLLLNAIAIGSLYLGPKDSIGKGEVLWHLAHTAMATSWQSLITHRGPYDDCAGIQLVIAALLGQLYGTLSKNRSIRTTSQAFHSLSFFWARHCGMFESQPFSNEDLPAMNAPLAEKEHKWKVWGAKEVQRRAILSLYLLDGLVAQMTAKPTAERHTANPLVVLACEGPFMAETADEWYHEILSTPMAQSTFRETFRRLFSSDHMFASLNDTCSSFSIRVLLEGIQSIVMDTNDSGVAIGVPDMKDIRLALRNIYESIIANGGMSSEERSEALLRWHSVCLEAITKTSALCKALCSCYGIEQHVWPSSKVNEELDATHLAHWTSTGDGRRALLHAVAIQDIIEQLPRGRAHAIHMPVSLFAAATVYSVFTLAGLMTTKLPSQVDWRQGLEAWTQGSVDPLQETTRFIRGEVLPSPMRTSRNLLYELNSMQKLFGCLATQWGVSADMEKVVSQCISLCHR</sequence>
<comment type="caution">
    <text evidence="9">The sequence shown here is derived from an EMBL/GenBank/DDBJ whole genome shotgun (WGS) entry which is preliminary data.</text>
</comment>
<keyword evidence="3" id="KW-0677">Repeat</keyword>
<feature type="region of interest" description="Disordered" evidence="7">
    <location>
        <begin position="66"/>
        <end position="113"/>
    </location>
</feature>
<evidence type="ECO:0000256" key="1">
    <source>
        <dbReference type="ARBA" id="ARBA00004123"/>
    </source>
</evidence>
<evidence type="ECO:0000256" key="4">
    <source>
        <dbReference type="ARBA" id="ARBA00022771"/>
    </source>
</evidence>
<dbReference type="InterPro" id="IPR007219">
    <property type="entry name" value="XnlR_reg_dom"/>
</dbReference>
<reference evidence="9 10" key="1">
    <citation type="submission" date="2019-06" db="EMBL/GenBank/DDBJ databases">
        <title>A chromosomal-level reference genome of Carpinus fangiana (Coryloideae, Betulaceae).</title>
        <authorList>
            <person name="Yang X."/>
            <person name="Wang Z."/>
            <person name="Zhang L."/>
            <person name="Hao G."/>
            <person name="Liu J."/>
            <person name="Yang Y."/>
        </authorList>
    </citation>
    <scope>NUCLEOTIDE SEQUENCE [LARGE SCALE GENOMIC DNA]</scope>
    <source>
        <strain evidence="9">Cfa_2016G</strain>
        <tissue evidence="9">Leaf</tissue>
    </source>
</reference>
<keyword evidence="2" id="KW-0479">Metal-binding</keyword>
<evidence type="ECO:0000256" key="5">
    <source>
        <dbReference type="ARBA" id="ARBA00022833"/>
    </source>
</evidence>
<evidence type="ECO:0000313" key="10">
    <source>
        <dbReference type="Proteomes" id="UP000327013"/>
    </source>
</evidence>
<dbReference type="AlphaFoldDB" id="A0A5N6KPA2"/>
<comment type="subcellular location">
    <subcellularLocation>
        <location evidence="1">Nucleus</location>
    </subcellularLocation>
</comment>
<dbReference type="OrthoDB" id="3945418at2759"/>
<dbReference type="GO" id="GO:0000978">
    <property type="term" value="F:RNA polymerase II cis-regulatory region sequence-specific DNA binding"/>
    <property type="evidence" value="ECO:0007669"/>
    <property type="project" value="InterPro"/>
</dbReference>
<dbReference type="GO" id="GO:0006351">
    <property type="term" value="P:DNA-templated transcription"/>
    <property type="evidence" value="ECO:0007669"/>
    <property type="project" value="InterPro"/>
</dbReference>
<protein>
    <recommendedName>
        <fullName evidence="8">Xylanolytic transcriptional activator regulatory domain-containing protein</fullName>
    </recommendedName>
</protein>
<keyword evidence="10" id="KW-1185">Reference proteome</keyword>
<dbReference type="EMBL" id="VIBQ01000009">
    <property type="protein sequence ID" value="KAB8336976.1"/>
    <property type="molecule type" value="Genomic_DNA"/>
</dbReference>
<evidence type="ECO:0000256" key="2">
    <source>
        <dbReference type="ARBA" id="ARBA00022723"/>
    </source>
</evidence>
<feature type="domain" description="Xylanolytic transcriptional activator regulatory" evidence="8">
    <location>
        <begin position="221"/>
        <end position="500"/>
    </location>
</feature>
<evidence type="ECO:0000313" key="9">
    <source>
        <dbReference type="EMBL" id="KAB8336976.1"/>
    </source>
</evidence>
<proteinExistence type="predicted"/>
<organism evidence="9 10">
    <name type="scientific">Carpinus fangiana</name>
    <dbReference type="NCBI Taxonomy" id="176857"/>
    <lineage>
        <taxon>Eukaryota</taxon>
        <taxon>Viridiplantae</taxon>
        <taxon>Streptophyta</taxon>
        <taxon>Embryophyta</taxon>
        <taxon>Tracheophyta</taxon>
        <taxon>Spermatophyta</taxon>
        <taxon>Magnoliopsida</taxon>
        <taxon>eudicotyledons</taxon>
        <taxon>Gunneridae</taxon>
        <taxon>Pentapetalae</taxon>
        <taxon>rosids</taxon>
        <taxon>fabids</taxon>
        <taxon>Fagales</taxon>
        <taxon>Betulaceae</taxon>
        <taxon>Carpinus</taxon>
    </lineage>
</organism>
<dbReference type="GO" id="GO:0005634">
    <property type="term" value="C:nucleus"/>
    <property type="evidence" value="ECO:0007669"/>
    <property type="project" value="UniProtKB-SubCell"/>
</dbReference>